<evidence type="ECO:0000313" key="2">
    <source>
        <dbReference type="EMBL" id="GIY49480.1"/>
    </source>
</evidence>
<keyword evidence="3" id="KW-1185">Reference proteome</keyword>
<feature type="chain" id="PRO_5043495439" description="Secreted protein" evidence="1">
    <location>
        <begin position="26"/>
        <end position="94"/>
    </location>
</feature>
<evidence type="ECO:0000256" key="1">
    <source>
        <dbReference type="SAM" id="SignalP"/>
    </source>
</evidence>
<dbReference type="Proteomes" id="UP001054945">
    <property type="component" value="Unassembled WGS sequence"/>
</dbReference>
<proteinExistence type="predicted"/>
<evidence type="ECO:0000313" key="3">
    <source>
        <dbReference type="Proteomes" id="UP001054945"/>
    </source>
</evidence>
<organism evidence="2 3">
    <name type="scientific">Caerostris extrusa</name>
    <name type="common">Bark spider</name>
    <name type="synonym">Caerostris bankana</name>
    <dbReference type="NCBI Taxonomy" id="172846"/>
    <lineage>
        <taxon>Eukaryota</taxon>
        <taxon>Metazoa</taxon>
        <taxon>Ecdysozoa</taxon>
        <taxon>Arthropoda</taxon>
        <taxon>Chelicerata</taxon>
        <taxon>Arachnida</taxon>
        <taxon>Araneae</taxon>
        <taxon>Araneomorphae</taxon>
        <taxon>Entelegynae</taxon>
        <taxon>Araneoidea</taxon>
        <taxon>Araneidae</taxon>
        <taxon>Caerostris</taxon>
    </lineage>
</organism>
<dbReference type="EMBL" id="BPLR01011842">
    <property type="protein sequence ID" value="GIY49480.1"/>
    <property type="molecule type" value="Genomic_DNA"/>
</dbReference>
<gene>
    <name evidence="2" type="ORF">CEXT_318611</name>
</gene>
<reference evidence="2 3" key="1">
    <citation type="submission" date="2021-06" db="EMBL/GenBank/DDBJ databases">
        <title>Caerostris extrusa draft genome.</title>
        <authorList>
            <person name="Kono N."/>
            <person name="Arakawa K."/>
        </authorList>
    </citation>
    <scope>NUCLEOTIDE SEQUENCE [LARGE SCALE GENOMIC DNA]</scope>
</reference>
<accession>A0AAV4TTB6</accession>
<comment type="caution">
    <text evidence="2">The sequence shown here is derived from an EMBL/GenBank/DDBJ whole genome shotgun (WGS) entry which is preliminary data.</text>
</comment>
<sequence>MIGLAPLRFSGLIAFRLFISLICNGRDGDSGRITNGRINFSGIESNFPFEERPFFNAPEVINRKRVADILRPPLPSPCTMPSDFHQAARSYTSL</sequence>
<name>A0AAV4TTB6_CAEEX</name>
<feature type="signal peptide" evidence="1">
    <location>
        <begin position="1"/>
        <end position="25"/>
    </location>
</feature>
<dbReference type="AlphaFoldDB" id="A0AAV4TTB6"/>
<protein>
    <recommendedName>
        <fullName evidence="4">Secreted protein</fullName>
    </recommendedName>
</protein>
<keyword evidence="1" id="KW-0732">Signal</keyword>
<evidence type="ECO:0008006" key="4">
    <source>
        <dbReference type="Google" id="ProtNLM"/>
    </source>
</evidence>